<dbReference type="InterPro" id="IPR003760">
    <property type="entry name" value="PnrA-like"/>
</dbReference>
<dbReference type="Pfam" id="PF02608">
    <property type="entry name" value="Bmp"/>
    <property type="match status" value="1"/>
</dbReference>
<organism evidence="3 4">
    <name type="scientific">Paraburkholderia tropica</name>
    <dbReference type="NCBI Taxonomy" id="92647"/>
    <lineage>
        <taxon>Bacteria</taxon>
        <taxon>Pseudomonadati</taxon>
        <taxon>Pseudomonadota</taxon>
        <taxon>Betaproteobacteria</taxon>
        <taxon>Burkholderiales</taxon>
        <taxon>Burkholderiaceae</taxon>
        <taxon>Paraburkholderia</taxon>
    </lineage>
</organism>
<dbReference type="InterPro" id="IPR052910">
    <property type="entry name" value="ABC-Purine-Binding"/>
</dbReference>
<evidence type="ECO:0000259" key="2">
    <source>
        <dbReference type="Pfam" id="PF02608"/>
    </source>
</evidence>
<dbReference type="CDD" id="cd19963">
    <property type="entry name" value="PBP1_BMP-like"/>
    <property type="match status" value="1"/>
</dbReference>
<keyword evidence="4" id="KW-1185">Reference proteome</keyword>
<keyword evidence="1" id="KW-0732">Signal</keyword>
<reference evidence="3 4" key="1">
    <citation type="submission" date="2018-05" db="EMBL/GenBank/DDBJ databases">
        <title>Genomic Encyclopedia of Type Strains, Phase IV (KMG-V): Genome sequencing to study the core and pangenomes of soil and plant-associated prokaryotes.</title>
        <authorList>
            <person name="Whitman W."/>
        </authorList>
    </citation>
    <scope>NUCLEOTIDE SEQUENCE [LARGE SCALE GENOMIC DNA]</scope>
    <source>
        <strain evidence="3 4">SIr-6563</strain>
    </source>
</reference>
<dbReference type="Gene3D" id="3.40.50.2300">
    <property type="match status" value="2"/>
</dbReference>
<protein>
    <submittedName>
        <fullName evidence="3">Nucleoside-binding protein</fullName>
    </submittedName>
</protein>
<dbReference type="PANTHER" id="PTHR43208:SF1">
    <property type="entry name" value="ABC TRANSPORTER SUBSTRATE-BINDING PROTEIN"/>
    <property type="match status" value="1"/>
</dbReference>
<evidence type="ECO:0000313" key="3">
    <source>
        <dbReference type="EMBL" id="PXX08961.1"/>
    </source>
</evidence>
<sequence length="401" mass="42494">MTTPACLNACLNDLPSAVMSAFSSAFSSTAPSAFRSASLVALVAAALAGPLDVCAAQNAPATQAASGAPLDVSIVYLGNPGDAGWTYAHERGISAAQKVLGGEMQLKRIENVPENADAERVFRDRAAKGDKVVIGTSFGYMDAMMKVARDYPDTVFLHCSGYKSARNLGNFNGKVYESAYLAGVLAGYTSKTHVLGFVGSVPIPEVIRNIDAFALGARSVAPQTVVKVVWISSWFDPGKERQAAETLIGMNADVLMQNTDSTATMSVAEAHHVHAFGWDSDMSQWGPHAHLGSVAYDWSRYYVKAIEAVRQGTWTNQPVYWGVKEGITDLVHVNAQAVPPEALSKLAERRAALVAGTLDPFAGPIKDQKGQTRVAAGTALSAADANRLDWFVDGVQGSLAQ</sequence>
<name>A0ABX5MFK1_9BURK</name>
<evidence type="ECO:0000313" key="4">
    <source>
        <dbReference type="Proteomes" id="UP000247515"/>
    </source>
</evidence>
<dbReference type="PANTHER" id="PTHR43208">
    <property type="entry name" value="ABC TRANSPORTER SUBSTRATE-BINDING PROTEIN"/>
    <property type="match status" value="1"/>
</dbReference>
<feature type="domain" description="ABC transporter substrate-binding protein PnrA-like" evidence="2">
    <location>
        <begin position="72"/>
        <end position="333"/>
    </location>
</feature>
<accession>A0ABX5MFK1</accession>
<gene>
    <name evidence="3" type="ORF">C7400_12512</name>
</gene>
<proteinExistence type="predicted"/>
<dbReference type="EMBL" id="QJJV01000025">
    <property type="protein sequence ID" value="PXX08961.1"/>
    <property type="molecule type" value="Genomic_DNA"/>
</dbReference>
<comment type="caution">
    <text evidence="3">The sequence shown here is derived from an EMBL/GenBank/DDBJ whole genome shotgun (WGS) entry which is preliminary data.</text>
</comment>
<dbReference type="Proteomes" id="UP000247515">
    <property type="component" value="Unassembled WGS sequence"/>
</dbReference>
<evidence type="ECO:0000256" key="1">
    <source>
        <dbReference type="ARBA" id="ARBA00022729"/>
    </source>
</evidence>